<dbReference type="AlphaFoldDB" id="A0A6H1ZT43"/>
<evidence type="ECO:0000313" key="4">
    <source>
        <dbReference type="EMBL" id="QJA89879.1"/>
    </source>
</evidence>
<evidence type="ECO:0000313" key="3">
    <source>
        <dbReference type="EMBL" id="QJA71627.1"/>
    </source>
</evidence>
<dbReference type="InterPro" id="IPR002711">
    <property type="entry name" value="HNH"/>
</dbReference>
<keyword evidence="2" id="KW-0255">Endonuclease</keyword>
<proteinExistence type="predicted"/>
<evidence type="ECO:0000259" key="1">
    <source>
        <dbReference type="SMART" id="SM00507"/>
    </source>
</evidence>
<organism evidence="2">
    <name type="scientific">viral metagenome</name>
    <dbReference type="NCBI Taxonomy" id="1070528"/>
    <lineage>
        <taxon>unclassified sequences</taxon>
        <taxon>metagenomes</taxon>
        <taxon>organismal metagenomes</taxon>
    </lineage>
</organism>
<dbReference type="SMART" id="SM00507">
    <property type="entry name" value="HNHc"/>
    <property type="match status" value="1"/>
</dbReference>
<dbReference type="PANTHER" id="PTHR33877:SF2">
    <property type="entry name" value="OS07G0170200 PROTEIN"/>
    <property type="match status" value="1"/>
</dbReference>
<dbReference type="InterPro" id="IPR003615">
    <property type="entry name" value="HNH_nuc"/>
</dbReference>
<protein>
    <submittedName>
        <fullName evidence="2">Putative homing endonuclease</fullName>
    </submittedName>
</protein>
<keyword evidence="2" id="KW-0540">Nuclease</keyword>
<dbReference type="InterPro" id="IPR052892">
    <property type="entry name" value="NA-targeting_endonuclease"/>
</dbReference>
<feature type="domain" description="HNH nuclease" evidence="1">
    <location>
        <begin position="13"/>
        <end position="63"/>
    </location>
</feature>
<gene>
    <name evidence="3" type="ORF">MM415A03117_0005</name>
    <name evidence="4" type="ORF">MM415B02485_0006</name>
    <name evidence="2" type="ORF">TM448A01785_0013</name>
</gene>
<dbReference type="GO" id="GO:0004519">
    <property type="term" value="F:endonuclease activity"/>
    <property type="evidence" value="ECO:0007669"/>
    <property type="project" value="UniProtKB-KW"/>
</dbReference>
<reference evidence="2" key="1">
    <citation type="submission" date="2020-03" db="EMBL/GenBank/DDBJ databases">
        <title>The deep terrestrial virosphere.</title>
        <authorList>
            <person name="Holmfeldt K."/>
            <person name="Nilsson E."/>
            <person name="Simone D."/>
            <person name="Lopez-Fernandez M."/>
            <person name="Wu X."/>
            <person name="de Brujin I."/>
            <person name="Lundin D."/>
            <person name="Andersson A."/>
            <person name="Bertilsson S."/>
            <person name="Dopson M."/>
        </authorList>
    </citation>
    <scope>NUCLEOTIDE SEQUENCE</scope>
    <source>
        <strain evidence="3">MM415A03117</strain>
        <strain evidence="4">MM415B02485</strain>
        <strain evidence="2">TM448A01785</strain>
    </source>
</reference>
<dbReference type="PANTHER" id="PTHR33877">
    <property type="entry name" value="SLL1193 PROTEIN"/>
    <property type="match status" value="1"/>
</dbReference>
<dbReference type="Gene3D" id="1.10.30.50">
    <property type="match status" value="1"/>
</dbReference>
<evidence type="ECO:0000313" key="2">
    <source>
        <dbReference type="EMBL" id="QJA50487.1"/>
    </source>
</evidence>
<dbReference type="EMBL" id="MT144198">
    <property type="protein sequence ID" value="QJA50487.1"/>
    <property type="molecule type" value="Genomic_DNA"/>
</dbReference>
<dbReference type="EMBL" id="MT141887">
    <property type="protein sequence ID" value="QJA71627.1"/>
    <property type="molecule type" value="Genomic_DNA"/>
</dbReference>
<name>A0A6H1ZT43_9ZZZZ</name>
<accession>A0A6H1ZT43</accession>
<keyword evidence="2" id="KW-0378">Hydrolase</keyword>
<dbReference type="EMBL" id="MT142875">
    <property type="protein sequence ID" value="QJA89879.1"/>
    <property type="molecule type" value="Genomic_DNA"/>
</dbReference>
<sequence length="96" mass="11216">MSKEKEKLNRKKKIKARVYERDGRRCLVCGRIDHLTIDHIVPLSLWKNNSHRNMQVMCGQCNVEKGVKVISYRTDEGALSTINKYLKLKSRDDNNV</sequence>
<dbReference type="Pfam" id="PF01844">
    <property type="entry name" value="HNH"/>
    <property type="match status" value="1"/>
</dbReference>